<feature type="transmembrane region" description="Helical" evidence="1">
    <location>
        <begin position="279"/>
        <end position="297"/>
    </location>
</feature>
<dbReference type="Proteomes" id="UP000198866">
    <property type="component" value="Unassembled WGS sequence"/>
</dbReference>
<feature type="transmembrane region" description="Helical" evidence="1">
    <location>
        <begin position="163"/>
        <end position="180"/>
    </location>
</feature>
<gene>
    <name evidence="2" type="ORF">SAMN05192539_103143</name>
</gene>
<organism evidence="2 3">
    <name type="scientific">Paraburkholderia diazotrophica</name>
    <dbReference type="NCBI Taxonomy" id="667676"/>
    <lineage>
        <taxon>Bacteria</taxon>
        <taxon>Pseudomonadati</taxon>
        <taxon>Pseudomonadota</taxon>
        <taxon>Betaproteobacteria</taxon>
        <taxon>Burkholderiales</taxon>
        <taxon>Burkholderiaceae</taxon>
        <taxon>Paraburkholderia</taxon>
    </lineage>
</organism>
<evidence type="ECO:0000313" key="3">
    <source>
        <dbReference type="Proteomes" id="UP000198866"/>
    </source>
</evidence>
<dbReference type="EMBL" id="FNYE01000031">
    <property type="protein sequence ID" value="SEK02240.1"/>
    <property type="molecule type" value="Genomic_DNA"/>
</dbReference>
<feature type="transmembrane region" description="Helical" evidence="1">
    <location>
        <begin position="21"/>
        <end position="46"/>
    </location>
</feature>
<feature type="transmembrane region" description="Helical" evidence="1">
    <location>
        <begin position="225"/>
        <end position="244"/>
    </location>
</feature>
<accession>A0A1H7DSG9</accession>
<keyword evidence="1" id="KW-0812">Transmembrane</keyword>
<dbReference type="AlphaFoldDB" id="A0A1H7DSG9"/>
<feature type="transmembrane region" description="Helical" evidence="1">
    <location>
        <begin position="192"/>
        <end position="219"/>
    </location>
</feature>
<feature type="transmembrane region" description="Helical" evidence="1">
    <location>
        <begin position="340"/>
        <end position="359"/>
    </location>
</feature>
<keyword evidence="1" id="KW-0472">Membrane</keyword>
<dbReference type="OrthoDB" id="8625549at2"/>
<evidence type="ECO:0000256" key="1">
    <source>
        <dbReference type="SAM" id="Phobius"/>
    </source>
</evidence>
<evidence type="ECO:0000313" key="2">
    <source>
        <dbReference type="EMBL" id="SEK02240.1"/>
    </source>
</evidence>
<reference evidence="3" key="1">
    <citation type="submission" date="2016-10" db="EMBL/GenBank/DDBJ databases">
        <authorList>
            <person name="Varghese N."/>
            <person name="Submissions S."/>
        </authorList>
    </citation>
    <scope>NUCLEOTIDE SEQUENCE [LARGE SCALE GENOMIC DNA]</scope>
    <source>
        <strain evidence="3">LMG 26031</strain>
    </source>
</reference>
<feature type="transmembrane region" description="Helical" evidence="1">
    <location>
        <begin position="256"/>
        <end position="273"/>
    </location>
</feature>
<feature type="transmembrane region" description="Helical" evidence="1">
    <location>
        <begin position="371"/>
        <end position="394"/>
    </location>
</feature>
<feature type="transmembrane region" description="Helical" evidence="1">
    <location>
        <begin position="133"/>
        <end position="151"/>
    </location>
</feature>
<protein>
    <submittedName>
        <fullName evidence="2">Uncharacterized protein</fullName>
    </submittedName>
</protein>
<dbReference type="RefSeq" id="WP_143062345.1">
    <property type="nucleotide sequence ID" value="NZ_FNYE01000031.1"/>
</dbReference>
<feature type="transmembrane region" description="Helical" evidence="1">
    <location>
        <begin position="103"/>
        <end position="126"/>
    </location>
</feature>
<keyword evidence="3" id="KW-1185">Reference proteome</keyword>
<proteinExistence type="predicted"/>
<feature type="transmembrane region" description="Helical" evidence="1">
    <location>
        <begin position="309"/>
        <end position="328"/>
    </location>
</feature>
<name>A0A1H7DSG9_9BURK</name>
<keyword evidence="1" id="KW-1133">Transmembrane helix</keyword>
<dbReference type="STRING" id="667676.SAMN05192539_103143"/>
<sequence>MSTSNAEKPIMRAEAQTFTSVLRIILPWLAPAFFIGSTIIGAVKWFSPVPFWDMWDGTLQFYAGRLQGNRWLAFLEQANEHRIILTKVLFWIDYRFFQGLSHFLIAANIVLMFALWLTLCFIARALTSENQRLSYLCNALIAVPCFSWLQAENINWGYQSQFYMAYLLPLLALFSMARWVHEPGRRVRFVVAVLLGMLSTVTMANGLLTPVLLIAMLALSGQSTIRRMLSLICVAVLTFAAWAYHYHALPHAGAPFRTMMKFLLMFFGAPIGFMFHNDVLTMLVGAAAIFSAIYLAVQWTRGATRNPAFLALVLFAVHIGAAGAAATISRANFGLDAALAGRYETPIMLLYCVLLLLFVHLHRVHTATTAVVATLSVFIPLMLFTSQLAAFSLAGRENALQRARAALALNLDIDDRDSIAHVYPQETEDQRRQLRRVVNNGIRYNLSVFGLPEMRSAREAMGKTPASAKLSACDSAIDSVKPITSDPAHVRLTGWAFDAKAHRVPKVIFFVSDGVVTGAGLTGTDRQDMQMAIDKAAVKTGFEGYASAKGKDSISVFCPE</sequence>